<name>A0A6D2HTM5_9BRAS</name>
<evidence type="ECO:0000313" key="1">
    <source>
        <dbReference type="EMBL" id="CAA7018791.1"/>
    </source>
</evidence>
<gene>
    <name evidence="1" type="ORF">MERR_LOCUS6026</name>
</gene>
<sequence length="108" mass="12204">MVACEVWWTSDTRFGRWPKVVLHARTMAERNRPDGISQDLLGPIEVLFDRIDSIIPLSFPGGDRHVPCVVYESPLKPPLNRHKYGGFGWLNNSSVSPSCQIVKSLQKT</sequence>
<organism evidence="1 2">
    <name type="scientific">Microthlaspi erraticum</name>
    <dbReference type="NCBI Taxonomy" id="1685480"/>
    <lineage>
        <taxon>Eukaryota</taxon>
        <taxon>Viridiplantae</taxon>
        <taxon>Streptophyta</taxon>
        <taxon>Embryophyta</taxon>
        <taxon>Tracheophyta</taxon>
        <taxon>Spermatophyta</taxon>
        <taxon>Magnoliopsida</taxon>
        <taxon>eudicotyledons</taxon>
        <taxon>Gunneridae</taxon>
        <taxon>Pentapetalae</taxon>
        <taxon>rosids</taxon>
        <taxon>malvids</taxon>
        <taxon>Brassicales</taxon>
        <taxon>Brassicaceae</taxon>
        <taxon>Coluteocarpeae</taxon>
        <taxon>Microthlaspi</taxon>
    </lineage>
</organism>
<reference evidence="1" key="1">
    <citation type="submission" date="2020-01" db="EMBL/GenBank/DDBJ databases">
        <authorList>
            <person name="Mishra B."/>
        </authorList>
    </citation>
    <scope>NUCLEOTIDE SEQUENCE [LARGE SCALE GENOMIC DNA]</scope>
</reference>
<comment type="caution">
    <text evidence="1">The sequence shown here is derived from an EMBL/GenBank/DDBJ whole genome shotgun (WGS) entry which is preliminary data.</text>
</comment>
<protein>
    <submittedName>
        <fullName evidence="1">Uncharacterized protein</fullName>
    </submittedName>
</protein>
<accession>A0A6D2HTM5</accession>
<dbReference type="EMBL" id="CACVBM020000421">
    <property type="protein sequence ID" value="CAA7018791.1"/>
    <property type="molecule type" value="Genomic_DNA"/>
</dbReference>
<dbReference type="AlphaFoldDB" id="A0A6D2HTM5"/>
<dbReference type="Proteomes" id="UP000467841">
    <property type="component" value="Unassembled WGS sequence"/>
</dbReference>
<evidence type="ECO:0000313" key="2">
    <source>
        <dbReference type="Proteomes" id="UP000467841"/>
    </source>
</evidence>
<proteinExistence type="predicted"/>
<keyword evidence="2" id="KW-1185">Reference proteome</keyword>